<proteinExistence type="predicted"/>
<accession>A0A8S5QPK3</accession>
<reference evidence="1" key="1">
    <citation type="journal article" date="2021" name="Proc. Natl. Acad. Sci. U.S.A.">
        <title>A Catalog of Tens of Thousands of Viruses from Human Metagenomes Reveals Hidden Associations with Chronic Diseases.</title>
        <authorList>
            <person name="Tisza M.J."/>
            <person name="Buck C.B."/>
        </authorList>
    </citation>
    <scope>NUCLEOTIDE SEQUENCE</scope>
    <source>
        <strain evidence="1">CtMgQ24</strain>
    </source>
</reference>
<name>A0A8S5QPK3_9CAUD</name>
<protein>
    <submittedName>
        <fullName evidence="1">Uncharacterized protein</fullName>
    </submittedName>
</protein>
<evidence type="ECO:0000313" key="1">
    <source>
        <dbReference type="EMBL" id="DAE21000.1"/>
    </source>
</evidence>
<organism evidence="1">
    <name type="scientific">Siphoviridae sp. ctMgQ24</name>
    <dbReference type="NCBI Taxonomy" id="2826263"/>
    <lineage>
        <taxon>Viruses</taxon>
        <taxon>Duplodnaviria</taxon>
        <taxon>Heunggongvirae</taxon>
        <taxon>Uroviricota</taxon>
        <taxon>Caudoviricetes</taxon>
    </lineage>
</organism>
<sequence length="96" mass="11312">MKRLTLNQDSEIKVKDIYGKMHDCDDVPNEFYGCIRKLYDYENTGFNPEEIEIIVEALENMRDKLYKAGKPNAYSVSDCCKTINTILEVREKRKIR</sequence>
<dbReference type="EMBL" id="BK015705">
    <property type="protein sequence ID" value="DAE21000.1"/>
    <property type="molecule type" value="Genomic_DNA"/>
</dbReference>